<dbReference type="SUPFAM" id="SSF51735">
    <property type="entry name" value="NAD(P)-binding Rossmann-fold domains"/>
    <property type="match status" value="1"/>
</dbReference>
<comment type="caution">
    <text evidence="3">The sequence shown here is derived from an EMBL/GenBank/DDBJ whole genome shotgun (WGS) entry which is preliminary data.</text>
</comment>
<dbReference type="PANTHER" id="PTHR24321:SF8">
    <property type="entry name" value="ESTRADIOL 17-BETA-DEHYDROGENASE 8-RELATED"/>
    <property type="match status" value="1"/>
</dbReference>
<dbReference type="PANTHER" id="PTHR24321">
    <property type="entry name" value="DEHYDROGENASES, SHORT CHAIN"/>
    <property type="match status" value="1"/>
</dbReference>
<dbReference type="CDD" id="cd05233">
    <property type="entry name" value="SDR_c"/>
    <property type="match status" value="1"/>
</dbReference>
<dbReference type="Pfam" id="PF13561">
    <property type="entry name" value="adh_short_C2"/>
    <property type="match status" value="1"/>
</dbReference>
<comment type="similarity">
    <text evidence="1">Belongs to the short-chain dehydrogenases/reductases (SDR) family.</text>
</comment>
<evidence type="ECO:0000256" key="2">
    <source>
        <dbReference type="ARBA" id="ARBA00023002"/>
    </source>
</evidence>
<reference evidence="4" key="1">
    <citation type="submission" date="2017-08" db="EMBL/GenBank/DDBJ databases">
        <title>A dynamic microbial community with high functional redundancy inhabits the cold, oxic subseafloor aquifer.</title>
        <authorList>
            <person name="Tully B.J."/>
            <person name="Wheat C.G."/>
            <person name="Glazer B.T."/>
            <person name="Huber J.A."/>
        </authorList>
    </citation>
    <scope>NUCLEOTIDE SEQUENCE [LARGE SCALE GENOMIC DNA]</scope>
</reference>
<dbReference type="EMBL" id="NVWI01000012">
    <property type="protein sequence ID" value="PCJ39765.1"/>
    <property type="molecule type" value="Genomic_DNA"/>
</dbReference>
<dbReference type="InterPro" id="IPR020904">
    <property type="entry name" value="Sc_DH/Rdtase_CS"/>
</dbReference>
<evidence type="ECO:0000313" key="3">
    <source>
        <dbReference type="EMBL" id="PCJ39765.1"/>
    </source>
</evidence>
<proteinExistence type="inferred from homology"/>
<accession>A0A2A5C848</accession>
<dbReference type="PRINTS" id="PR00081">
    <property type="entry name" value="GDHRDH"/>
</dbReference>
<dbReference type="PROSITE" id="PS00061">
    <property type="entry name" value="ADH_SHORT"/>
    <property type="match status" value="1"/>
</dbReference>
<dbReference type="Proteomes" id="UP000228987">
    <property type="component" value="Unassembled WGS sequence"/>
</dbReference>
<dbReference type="FunFam" id="3.40.50.720:FF:000084">
    <property type="entry name" value="Short-chain dehydrogenase reductase"/>
    <property type="match status" value="1"/>
</dbReference>
<dbReference type="Gene3D" id="3.40.50.720">
    <property type="entry name" value="NAD(P)-binding Rossmann-like Domain"/>
    <property type="match status" value="1"/>
</dbReference>
<dbReference type="GO" id="GO:0016491">
    <property type="term" value="F:oxidoreductase activity"/>
    <property type="evidence" value="ECO:0007669"/>
    <property type="project" value="UniProtKB-KW"/>
</dbReference>
<evidence type="ECO:0000256" key="1">
    <source>
        <dbReference type="ARBA" id="ARBA00006484"/>
    </source>
</evidence>
<sequence>MTIPTNKFDLTAKHVIVTGGGSGIGAAITELFAAAGAKVIVGDINVDASLKQHANSDYSSSIDVHHCDISDSESVNNFIAISCKNRKIDVLVNNAGVGFVGTISETSPENFDRLYQTNVRGTYNMTKALMPQFLDRKQGVIVNMASICGLVGVPDRFAYCMTKFAIIGMTKSMAMDHAKDNIRINCICPGRIATPFMFDRINEYPDPEAIRADMDASQPLGRMGTPEEVATVALYLASDASSFVTGACESVDGGWFAG</sequence>
<protein>
    <submittedName>
        <fullName evidence="3">Short-chain dehydrogenase</fullName>
    </submittedName>
</protein>
<evidence type="ECO:0000313" key="4">
    <source>
        <dbReference type="Proteomes" id="UP000228987"/>
    </source>
</evidence>
<dbReference type="InterPro" id="IPR036291">
    <property type="entry name" value="NAD(P)-bd_dom_sf"/>
</dbReference>
<name>A0A2A5C848_9GAMM</name>
<dbReference type="NCBIfam" id="NF005559">
    <property type="entry name" value="PRK07231.1"/>
    <property type="match status" value="1"/>
</dbReference>
<keyword evidence="2" id="KW-0560">Oxidoreductase</keyword>
<organism evidence="3 4">
    <name type="scientific">SAR86 cluster bacterium</name>
    <dbReference type="NCBI Taxonomy" id="2030880"/>
    <lineage>
        <taxon>Bacteria</taxon>
        <taxon>Pseudomonadati</taxon>
        <taxon>Pseudomonadota</taxon>
        <taxon>Gammaproteobacteria</taxon>
        <taxon>SAR86 cluster</taxon>
    </lineage>
</organism>
<dbReference type="AlphaFoldDB" id="A0A2A5C848"/>
<gene>
    <name evidence="3" type="ORF">COA71_12815</name>
</gene>
<dbReference type="InterPro" id="IPR002347">
    <property type="entry name" value="SDR_fam"/>
</dbReference>
<dbReference type="PRINTS" id="PR00080">
    <property type="entry name" value="SDRFAMILY"/>
</dbReference>